<keyword evidence="1" id="KW-0812">Transmembrane</keyword>
<gene>
    <name evidence="2" type="ORF">GA0061074_101369</name>
</gene>
<protein>
    <submittedName>
        <fullName evidence="2">Uncharacterized protein</fullName>
    </submittedName>
</protein>
<name>A0A1C3Z948_9LACO</name>
<evidence type="ECO:0000313" key="3">
    <source>
        <dbReference type="Proteomes" id="UP000199268"/>
    </source>
</evidence>
<evidence type="ECO:0000313" key="2">
    <source>
        <dbReference type="EMBL" id="SCB78763.1"/>
    </source>
</evidence>
<keyword evidence="1" id="KW-0472">Membrane</keyword>
<dbReference type="EMBL" id="FMAO01000001">
    <property type="protein sequence ID" value="SCB78763.1"/>
    <property type="molecule type" value="Genomic_DNA"/>
</dbReference>
<proteinExistence type="predicted"/>
<accession>A0A1C3Z948</accession>
<keyword evidence="1" id="KW-1133">Transmembrane helix</keyword>
<keyword evidence="3" id="KW-1185">Reference proteome</keyword>
<organism evidence="2 3">
    <name type="scientific">Weissella bombi</name>
    <dbReference type="NCBI Taxonomy" id="1505725"/>
    <lineage>
        <taxon>Bacteria</taxon>
        <taxon>Bacillati</taxon>
        <taxon>Bacillota</taxon>
        <taxon>Bacilli</taxon>
        <taxon>Lactobacillales</taxon>
        <taxon>Lactobacillaceae</taxon>
        <taxon>Weissella</taxon>
    </lineage>
</organism>
<dbReference type="Proteomes" id="UP000199268">
    <property type="component" value="Unassembled WGS sequence"/>
</dbReference>
<dbReference type="RefSeq" id="WP_092461395.1">
    <property type="nucleotide sequence ID" value="NZ_BJEE01000002.1"/>
</dbReference>
<sequence>MEFLVLGFIVIFGIILIIASFKESDFDIQDVMDASDGFLAALLAVTDKVGTKMKIKNPVKKGAFIFGAAMILIGGSLFIYKIYN</sequence>
<dbReference type="AlphaFoldDB" id="A0A1C3Z948"/>
<feature type="transmembrane region" description="Helical" evidence="1">
    <location>
        <begin position="6"/>
        <end position="22"/>
    </location>
</feature>
<evidence type="ECO:0000256" key="1">
    <source>
        <dbReference type="SAM" id="Phobius"/>
    </source>
</evidence>
<reference evidence="3" key="1">
    <citation type="submission" date="2016-08" db="EMBL/GenBank/DDBJ databases">
        <authorList>
            <person name="Varghese N."/>
            <person name="Submissions Spin"/>
        </authorList>
    </citation>
    <scope>NUCLEOTIDE SEQUENCE [LARGE SCALE GENOMIC DNA]</scope>
    <source>
        <strain evidence="3">R-53094</strain>
    </source>
</reference>
<feature type="transmembrane region" description="Helical" evidence="1">
    <location>
        <begin position="62"/>
        <end position="83"/>
    </location>
</feature>